<sequence length="120" mass="13926">MMAHPYEVDPDDQSVTQLPVVYWHFPIYNNGDLTFWDVPKPTSYPYTFDHITVGREELLNLFFEQHMFINESKRVVREHSRKYYFHGSSSSSGFTTGGTPGSNCSPQFEEEHTLHGTYGQ</sequence>
<name>A0AAD4T943_9MAGN</name>
<dbReference type="AlphaFoldDB" id="A0AAD4T943"/>
<reference evidence="2" key="1">
    <citation type="submission" date="2022-04" db="EMBL/GenBank/DDBJ databases">
        <title>A functionally conserved STORR gene fusion in Papaver species that diverged 16.8 million years ago.</title>
        <authorList>
            <person name="Catania T."/>
        </authorList>
    </citation>
    <scope>NUCLEOTIDE SEQUENCE</scope>
    <source>
        <strain evidence="2">S-188037</strain>
    </source>
</reference>
<proteinExistence type="predicted"/>
<evidence type="ECO:0000313" key="3">
    <source>
        <dbReference type="Proteomes" id="UP001202328"/>
    </source>
</evidence>
<keyword evidence="3" id="KW-1185">Reference proteome</keyword>
<comment type="caution">
    <text evidence="2">The sequence shown here is derived from an EMBL/GenBank/DDBJ whole genome shotgun (WGS) entry which is preliminary data.</text>
</comment>
<organism evidence="2 3">
    <name type="scientific">Papaver atlanticum</name>
    <dbReference type="NCBI Taxonomy" id="357466"/>
    <lineage>
        <taxon>Eukaryota</taxon>
        <taxon>Viridiplantae</taxon>
        <taxon>Streptophyta</taxon>
        <taxon>Embryophyta</taxon>
        <taxon>Tracheophyta</taxon>
        <taxon>Spermatophyta</taxon>
        <taxon>Magnoliopsida</taxon>
        <taxon>Ranunculales</taxon>
        <taxon>Papaveraceae</taxon>
        <taxon>Papaveroideae</taxon>
        <taxon>Papaver</taxon>
    </lineage>
</organism>
<evidence type="ECO:0000313" key="2">
    <source>
        <dbReference type="EMBL" id="KAI3948613.1"/>
    </source>
</evidence>
<feature type="region of interest" description="Disordered" evidence="1">
    <location>
        <begin position="87"/>
        <end position="120"/>
    </location>
</feature>
<protein>
    <submittedName>
        <fullName evidence="2">Uncharacterized protein</fullName>
    </submittedName>
</protein>
<evidence type="ECO:0000256" key="1">
    <source>
        <dbReference type="SAM" id="MobiDB-lite"/>
    </source>
</evidence>
<dbReference type="Proteomes" id="UP001202328">
    <property type="component" value="Unassembled WGS sequence"/>
</dbReference>
<dbReference type="EMBL" id="JAJJMB010003237">
    <property type="protein sequence ID" value="KAI3948613.1"/>
    <property type="molecule type" value="Genomic_DNA"/>
</dbReference>
<accession>A0AAD4T943</accession>
<gene>
    <name evidence="2" type="ORF">MKW98_027679</name>
</gene>